<keyword evidence="1" id="KW-0472">Membrane</keyword>
<evidence type="ECO:0000313" key="2">
    <source>
        <dbReference type="EMBL" id="GAA4572322.1"/>
    </source>
</evidence>
<comment type="caution">
    <text evidence="2">The sequence shown here is derived from an EMBL/GenBank/DDBJ whole genome shotgun (WGS) entry which is preliminary data.</text>
</comment>
<dbReference type="EMBL" id="BAABGU010000018">
    <property type="protein sequence ID" value="GAA4572322.1"/>
    <property type="molecule type" value="Genomic_DNA"/>
</dbReference>
<keyword evidence="1" id="KW-1133">Transmembrane helix</keyword>
<keyword evidence="3" id="KW-1185">Reference proteome</keyword>
<protein>
    <submittedName>
        <fullName evidence="2">Uncharacterized protein</fullName>
    </submittedName>
</protein>
<feature type="transmembrane region" description="Helical" evidence="1">
    <location>
        <begin position="51"/>
        <end position="70"/>
    </location>
</feature>
<accession>A0ABP8SN01</accession>
<proteinExistence type="predicted"/>
<keyword evidence="1" id="KW-0812">Transmembrane</keyword>
<organism evidence="2 3">
    <name type="scientific">Micromonospora coerulea</name>
    <dbReference type="NCBI Taxonomy" id="47856"/>
    <lineage>
        <taxon>Bacteria</taxon>
        <taxon>Bacillati</taxon>
        <taxon>Actinomycetota</taxon>
        <taxon>Actinomycetes</taxon>
        <taxon>Micromonosporales</taxon>
        <taxon>Micromonosporaceae</taxon>
        <taxon>Micromonospora</taxon>
    </lineage>
</organism>
<evidence type="ECO:0000313" key="3">
    <source>
        <dbReference type="Proteomes" id="UP001500307"/>
    </source>
</evidence>
<evidence type="ECO:0000256" key="1">
    <source>
        <dbReference type="SAM" id="Phobius"/>
    </source>
</evidence>
<gene>
    <name evidence="2" type="ORF">GCM10023176_35020</name>
</gene>
<dbReference type="Proteomes" id="UP001500307">
    <property type="component" value="Unassembled WGS sequence"/>
</dbReference>
<name>A0ABP8SN01_9ACTN</name>
<reference evidence="3" key="1">
    <citation type="journal article" date="2019" name="Int. J. Syst. Evol. Microbiol.">
        <title>The Global Catalogue of Microorganisms (GCM) 10K type strain sequencing project: providing services to taxonomists for standard genome sequencing and annotation.</title>
        <authorList>
            <consortium name="The Broad Institute Genomics Platform"/>
            <consortium name="The Broad Institute Genome Sequencing Center for Infectious Disease"/>
            <person name="Wu L."/>
            <person name="Ma J."/>
        </authorList>
    </citation>
    <scope>NUCLEOTIDE SEQUENCE [LARGE SCALE GENOMIC DNA]</scope>
    <source>
        <strain evidence="3">JCM 3175</strain>
    </source>
</reference>
<sequence>MPEQRLGALSRLGVGWRRERAEGVEGGQVAVLGAIAPVHGEHVGVFEILEVAAYLLWPLWMIAMGITLAVRRDRPVRPETAVAAA</sequence>